<dbReference type="AlphaFoldDB" id="W0GR97"/>
<proteinExistence type="predicted"/>
<dbReference type="KEGG" id="smia:P344_04450"/>
<sequence>MLFARSSKQQILSKSKYQKKELKITDVIFSDTGEFESFLWNALNAQSCLLRFITANNYGQVFNQKLI</sequence>
<evidence type="ECO:0000313" key="2">
    <source>
        <dbReference type="Proteomes" id="UP000019260"/>
    </source>
</evidence>
<dbReference type="RefSeq" id="WP_025317512.1">
    <property type="nucleotide sequence ID" value="NZ_CP002082.1"/>
</dbReference>
<dbReference type="PATRIC" id="fig|838561.3.peg.848"/>
<dbReference type="HOGENOM" id="CLU_2810277_0_0_14"/>
<organism evidence="1 2">
    <name type="scientific">Spiroplasma mirum ATCC 29335</name>
    <dbReference type="NCBI Taxonomy" id="838561"/>
    <lineage>
        <taxon>Bacteria</taxon>
        <taxon>Bacillati</taxon>
        <taxon>Mycoplasmatota</taxon>
        <taxon>Mollicutes</taxon>
        <taxon>Entomoplasmatales</taxon>
        <taxon>Spiroplasmataceae</taxon>
        <taxon>Spiroplasma</taxon>
    </lineage>
</organism>
<dbReference type="EMBL" id="CP006720">
    <property type="protein sequence ID" value="AHI58212.1"/>
    <property type="molecule type" value="Genomic_DNA"/>
</dbReference>
<name>W0GR97_9MOLU</name>
<evidence type="ECO:0000313" key="1">
    <source>
        <dbReference type="EMBL" id="AHI58212.1"/>
    </source>
</evidence>
<gene>
    <name evidence="1" type="ORF">P344_04450</name>
</gene>
<dbReference type="Proteomes" id="UP000019260">
    <property type="component" value="Chromosome"/>
</dbReference>
<reference evidence="1 2" key="1">
    <citation type="submission" date="2013-09" db="EMBL/GenBank/DDBJ databases">
        <title>Complete genome sequence of Spiroplasma mirum suckling mouse cataract agent.</title>
        <authorList>
            <person name="Landry C.A."/>
            <person name="Bastian F.O."/>
            <person name="Thune R.L."/>
        </authorList>
    </citation>
    <scope>NUCLEOTIDE SEQUENCE [LARGE SCALE GENOMIC DNA]</scope>
    <source>
        <strain evidence="1 2">SMCA</strain>
    </source>
</reference>
<accession>W0GR97</accession>
<keyword evidence="2" id="KW-1185">Reference proteome</keyword>
<dbReference type="KEGG" id="smir:SMM_0742"/>
<dbReference type="OrthoDB" id="9977089at2"/>
<protein>
    <submittedName>
        <fullName evidence="1">Uncharacterized protein</fullName>
    </submittedName>
</protein>